<dbReference type="Proteomes" id="UP000305109">
    <property type="component" value="Unassembled WGS sequence"/>
</dbReference>
<proteinExistence type="predicted"/>
<comment type="caution">
    <text evidence="2">The sequence shown here is derived from an EMBL/GenBank/DDBJ whole genome shotgun (WGS) entry which is preliminary data.</text>
</comment>
<keyword evidence="3" id="KW-1185">Reference proteome</keyword>
<accession>A0ABY2RRB7</accession>
<evidence type="ECO:0000313" key="3">
    <source>
        <dbReference type="Proteomes" id="UP000305109"/>
    </source>
</evidence>
<name>A0ABY2RRB7_9NOCA</name>
<dbReference type="RefSeq" id="WP_136906959.1">
    <property type="nucleotide sequence ID" value="NZ_SUMD01000001.1"/>
</dbReference>
<dbReference type="EMBL" id="SUMD01000001">
    <property type="protein sequence ID" value="TJZ81613.1"/>
    <property type="molecule type" value="Genomic_DNA"/>
</dbReference>
<sequence>MGSRGPFGIDPEDIERIAREASAGLRDAAEKFGRFLDDAGIPYSHSFNVGTSTSWPRPKPETTGDAGDGVWAIYTVDEDGSARVDQVFATELEALRTHKNNTDPRRLVRFLPYGVTVSVLDENADADDTPDAARADYTEPEVGGDTGAFPADS</sequence>
<feature type="region of interest" description="Disordered" evidence="1">
    <location>
        <begin position="122"/>
        <end position="153"/>
    </location>
</feature>
<feature type="region of interest" description="Disordered" evidence="1">
    <location>
        <begin position="47"/>
        <end position="67"/>
    </location>
</feature>
<reference evidence="2 3" key="1">
    <citation type="submission" date="2019-04" db="EMBL/GenBank/DDBJ databases">
        <title>Rhodococcus oryzae sp. nov., a novel actinomycete isolated from rhizosphere soil of rice (Oryza sativa L.).</title>
        <authorList>
            <person name="Li C."/>
        </authorList>
    </citation>
    <scope>NUCLEOTIDE SEQUENCE [LARGE SCALE GENOMIC DNA]</scope>
    <source>
        <strain evidence="2 3">NEAU-CX67</strain>
    </source>
</reference>
<organism evidence="2 3">
    <name type="scientific">Rhodococcus oryzae</name>
    <dbReference type="NCBI Taxonomy" id="2571143"/>
    <lineage>
        <taxon>Bacteria</taxon>
        <taxon>Bacillati</taxon>
        <taxon>Actinomycetota</taxon>
        <taxon>Actinomycetes</taxon>
        <taxon>Mycobacteriales</taxon>
        <taxon>Nocardiaceae</taxon>
        <taxon>Rhodococcus</taxon>
    </lineage>
</organism>
<evidence type="ECO:0000256" key="1">
    <source>
        <dbReference type="SAM" id="MobiDB-lite"/>
    </source>
</evidence>
<gene>
    <name evidence="2" type="ORF">FCG67_03080</name>
</gene>
<evidence type="ECO:0000313" key="2">
    <source>
        <dbReference type="EMBL" id="TJZ81613.1"/>
    </source>
</evidence>
<protein>
    <submittedName>
        <fullName evidence="2">Uncharacterized protein</fullName>
    </submittedName>
</protein>